<reference evidence="8 9" key="1">
    <citation type="submission" date="2018-08" db="EMBL/GenBank/DDBJ databases">
        <title>Flavobacterium tibetense sp. nov., isolated from a wetland YonghuCo on Tibetan Plateau.</title>
        <authorList>
            <person name="Phurbu D."/>
            <person name="Lu H."/>
            <person name="Xing P."/>
        </authorList>
    </citation>
    <scope>NUCLEOTIDE SEQUENCE [LARGE SCALE GENOMIC DNA]</scope>
    <source>
        <strain evidence="8 9">DJC</strain>
    </source>
</reference>
<feature type="transmembrane region" description="Helical" evidence="6">
    <location>
        <begin position="12"/>
        <end position="32"/>
    </location>
</feature>
<evidence type="ECO:0000256" key="4">
    <source>
        <dbReference type="ARBA" id="ARBA00022989"/>
    </source>
</evidence>
<evidence type="ECO:0000313" key="8">
    <source>
        <dbReference type="EMBL" id="RGP37860.1"/>
    </source>
</evidence>
<dbReference type="PANTHER" id="PTHR42709">
    <property type="entry name" value="ALKALINE PHOSPHATASE LIKE PROTEIN"/>
    <property type="match status" value="1"/>
</dbReference>
<keyword evidence="3 6" id="KW-0812">Transmembrane</keyword>
<dbReference type="Proteomes" id="UP000284547">
    <property type="component" value="Unassembled WGS sequence"/>
</dbReference>
<dbReference type="AlphaFoldDB" id="A0A411Z491"/>
<evidence type="ECO:0000256" key="3">
    <source>
        <dbReference type="ARBA" id="ARBA00022692"/>
    </source>
</evidence>
<dbReference type="Pfam" id="PF09335">
    <property type="entry name" value="VTT_dom"/>
    <property type="match status" value="1"/>
</dbReference>
<accession>A0A411Z491</accession>
<keyword evidence="2" id="KW-1003">Cell membrane</keyword>
<dbReference type="RefSeq" id="WP_118150927.1">
    <property type="nucleotide sequence ID" value="NZ_QWEY01000003.1"/>
</dbReference>
<evidence type="ECO:0000256" key="6">
    <source>
        <dbReference type="SAM" id="Phobius"/>
    </source>
</evidence>
<dbReference type="PANTHER" id="PTHR42709:SF6">
    <property type="entry name" value="UNDECAPRENYL PHOSPHATE TRANSPORTER A"/>
    <property type="match status" value="1"/>
</dbReference>
<comment type="caution">
    <text evidence="8">The sequence shown here is derived from an EMBL/GenBank/DDBJ whole genome shotgun (WGS) entry which is preliminary data.</text>
</comment>
<dbReference type="OrthoDB" id="9782291at2"/>
<protein>
    <submittedName>
        <fullName evidence="8">DedA family protein</fullName>
    </submittedName>
</protein>
<organism evidence="8 9">
    <name type="scientific">Pseudotabrizicola alkalilacus</name>
    <dbReference type="NCBI Taxonomy" id="2305252"/>
    <lineage>
        <taxon>Bacteria</taxon>
        <taxon>Pseudomonadati</taxon>
        <taxon>Pseudomonadota</taxon>
        <taxon>Alphaproteobacteria</taxon>
        <taxon>Rhodobacterales</taxon>
        <taxon>Paracoccaceae</taxon>
        <taxon>Pseudotabrizicola</taxon>
    </lineage>
</organism>
<dbReference type="EMBL" id="QWEY01000003">
    <property type="protein sequence ID" value="RGP37860.1"/>
    <property type="molecule type" value="Genomic_DNA"/>
</dbReference>
<feature type="transmembrane region" description="Helical" evidence="6">
    <location>
        <begin position="167"/>
        <end position="189"/>
    </location>
</feature>
<evidence type="ECO:0000259" key="7">
    <source>
        <dbReference type="Pfam" id="PF09335"/>
    </source>
</evidence>
<feature type="transmembrane region" description="Helical" evidence="6">
    <location>
        <begin position="132"/>
        <end position="155"/>
    </location>
</feature>
<name>A0A411Z491_9RHOB</name>
<keyword evidence="5 6" id="KW-0472">Membrane</keyword>
<feature type="domain" description="VTT" evidence="7">
    <location>
        <begin position="30"/>
        <end position="155"/>
    </location>
</feature>
<dbReference type="InterPro" id="IPR051311">
    <property type="entry name" value="DedA_domain"/>
</dbReference>
<keyword evidence="4 6" id="KW-1133">Transmembrane helix</keyword>
<evidence type="ECO:0000256" key="5">
    <source>
        <dbReference type="ARBA" id="ARBA00023136"/>
    </source>
</evidence>
<dbReference type="GO" id="GO:0005886">
    <property type="term" value="C:plasma membrane"/>
    <property type="evidence" value="ECO:0007669"/>
    <property type="project" value="UniProtKB-SubCell"/>
</dbReference>
<comment type="subcellular location">
    <subcellularLocation>
        <location evidence="1">Cell membrane</location>
        <topology evidence="1">Multi-pass membrane protein</topology>
    </subcellularLocation>
</comment>
<evidence type="ECO:0000256" key="2">
    <source>
        <dbReference type="ARBA" id="ARBA00022475"/>
    </source>
</evidence>
<gene>
    <name evidence="8" type="ORF">D1012_08170</name>
</gene>
<dbReference type="InterPro" id="IPR032816">
    <property type="entry name" value="VTT_dom"/>
</dbReference>
<evidence type="ECO:0000313" key="9">
    <source>
        <dbReference type="Proteomes" id="UP000284547"/>
    </source>
</evidence>
<sequence length="196" mass="20535">MTDWMLSAVPTYGPWLVALVTFLSCIGIPVPASMLMLAAGGFAASDDLEVWQVALAALSGAAIGDQSAYWAARKGGAPFVDRFAKGARAQLLDRARNLVAKRGTIAVFLSRWLVSPLAPYANLIAGASRMTWLPFTTAAVAGELVWVGVYVGAGYGFGDNLEAATEFAGSILGFLAAGAIAAGLGWWLWHLAKRGD</sequence>
<keyword evidence="9" id="KW-1185">Reference proteome</keyword>
<proteinExistence type="predicted"/>
<evidence type="ECO:0000256" key="1">
    <source>
        <dbReference type="ARBA" id="ARBA00004651"/>
    </source>
</evidence>